<dbReference type="Pfam" id="PF00990">
    <property type="entry name" value="GGDEF"/>
    <property type="match status" value="1"/>
</dbReference>
<dbReference type="OrthoDB" id="9807794at2"/>
<evidence type="ECO:0000256" key="1">
    <source>
        <dbReference type="SAM" id="Phobius"/>
    </source>
</evidence>
<dbReference type="NCBIfam" id="TIGR00254">
    <property type="entry name" value="GGDEF"/>
    <property type="match status" value="1"/>
</dbReference>
<sequence>MVMDMIYRHLITVFMIILFSLKLWYRKSFRDVETKFFWVTVVSCIVLVIEDSFETMTANYESLRFWRTLLSVIGYTFRSVAAVGLLLVVMPKKKQSPLVWIPCFITLLVSGTAFFTDIAFGFDENYAFYRGPLGLVAFAVPILYLVMILWTTRKFVIEEKGYERLVIPICALLCLASSLVDAYAGGIRLNEAIMISSISFYVFLYTHDNRRDSLTGLLNRQAFYEDSVVFAKDIKAVVSLDMNGLKEINDKQGHQAGDKALATIGLCIEQALGYDAQAYRVGGDEFLILVFHNSKDRIKKATDSIKESINNNGYFISVGYSLVEGNEDLEETIKKSDKAMYEDKALFYKQRGNDRRSR</sequence>
<dbReference type="SUPFAM" id="SSF55073">
    <property type="entry name" value="Nucleotide cyclase"/>
    <property type="match status" value="1"/>
</dbReference>
<dbReference type="STRING" id="39495.SAMN02745111_00465"/>
<name>A0A1T4V8Z3_9FIRM</name>
<feature type="domain" description="GGDEF" evidence="2">
    <location>
        <begin position="233"/>
        <end position="358"/>
    </location>
</feature>
<evidence type="ECO:0000313" key="4">
    <source>
        <dbReference type="Proteomes" id="UP000190814"/>
    </source>
</evidence>
<feature type="transmembrane region" description="Helical" evidence="1">
    <location>
        <begin position="6"/>
        <end position="24"/>
    </location>
</feature>
<evidence type="ECO:0000259" key="2">
    <source>
        <dbReference type="PROSITE" id="PS50887"/>
    </source>
</evidence>
<dbReference type="SMART" id="SM00267">
    <property type="entry name" value="GGDEF"/>
    <property type="match status" value="1"/>
</dbReference>
<dbReference type="RefSeq" id="WP_078765357.1">
    <property type="nucleotide sequence ID" value="NZ_FUXZ01000003.1"/>
</dbReference>
<evidence type="ECO:0000313" key="3">
    <source>
        <dbReference type="EMBL" id="SKA61440.1"/>
    </source>
</evidence>
<feature type="transmembrane region" description="Helical" evidence="1">
    <location>
        <begin position="128"/>
        <end position="150"/>
    </location>
</feature>
<dbReference type="InterPro" id="IPR050469">
    <property type="entry name" value="Diguanylate_Cyclase"/>
</dbReference>
<dbReference type="InterPro" id="IPR029787">
    <property type="entry name" value="Nucleotide_cyclase"/>
</dbReference>
<accession>A0A1T4V8Z3</accession>
<keyword evidence="4" id="KW-1185">Reference proteome</keyword>
<dbReference type="PROSITE" id="PS50887">
    <property type="entry name" value="GGDEF"/>
    <property type="match status" value="1"/>
</dbReference>
<feature type="transmembrane region" description="Helical" evidence="1">
    <location>
        <begin position="162"/>
        <end position="180"/>
    </location>
</feature>
<dbReference type="Proteomes" id="UP000190814">
    <property type="component" value="Unassembled WGS sequence"/>
</dbReference>
<dbReference type="PANTHER" id="PTHR45138:SF9">
    <property type="entry name" value="DIGUANYLATE CYCLASE DGCM-RELATED"/>
    <property type="match status" value="1"/>
</dbReference>
<dbReference type="EMBL" id="FUXZ01000003">
    <property type="protein sequence ID" value="SKA61440.1"/>
    <property type="molecule type" value="Genomic_DNA"/>
</dbReference>
<dbReference type="InterPro" id="IPR000160">
    <property type="entry name" value="GGDEF_dom"/>
</dbReference>
<dbReference type="Gene3D" id="3.30.70.270">
    <property type="match status" value="1"/>
</dbReference>
<dbReference type="GO" id="GO:0052621">
    <property type="term" value="F:diguanylate cyclase activity"/>
    <property type="evidence" value="ECO:0007669"/>
    <property type="project" value="TreeGrafter"/>
</dbReference>
<dbReference type="PANTHER" id="PTHR45138">
    <property type="entry name" value="REGULATORY COMPONENTS OF SENSORY TRANSDUCTION SYSTEM"/>
    <property type="match status" value="1"/>
</dbReference>
<reference evidence="3 4" key="1">
    <citation type="submission" date="2017-02" db="EMBL/GenBank/DDBJ databases">
        <authorList>
            <person name="Peterson S.W."/>
        </authorList>
    </citation>
    <scope>NUCLEOTIDE SEQUENCE [LARGE SCALE GENOMIC DNA]</scope>
    <source>
        <strain evidence="3 4">ATCC 35992</strain>
    </source>
</reference>
<dbReference type="InterPro" id="IPR043128">
    <property type="entry name" value="Rev_trsase/Diguanyl_cyclase"/>
</dbReference>
<feature type="transmembrane region" description="Helical" evidence="1">
    <location>
        <begin position="65"/>
        <end position="89"/>
    </location>
</feature>
<organism evidence="3 4">
    <name type="scientific">Eubacterium uniforme</name>
    <dbReference type="NCBI Taxonomy" id="39495"/>
    <lineage>
        <taxon>Bacteria</taxon>
        <taxon>Bacillati</taxon>
        <taxon>Bacillota</taxon>
        <taxon>Clostridia</taxon>
        <taxon>Eubacteriales</taxon>
        <taxon>Eubacteriaceae</taxon>
        <taxon>Eubacterium</taxon>
    </lineage>
</organism>
<dbReference type="AlphaFoldDB" id="A0A1T4V8Z3"/>
<keyword evidence="1" id="KW-1133">Transmembrane helix</keyword>
<keyword evidence="1" id="KW-0472">Membrane</keyword>
<dbReference type="CDD" id="cd01949">
    <property type="entry name" value="GGDEF"/>
    <property type="match status" value="1"/>
</dbReference>
<feature type="transmembrane region" description="Helical" evidence="1">
    <location>
        <begin position="98"/>
        <end position="122"/>
    </location>
</feature>
<protein>
    <submittedName>
        <fullName evidence="3">Diguanylate cyclase (GGDEF) domain-containing protein</fullName>
    </submittedName>
</protein>
<feature type="transmembrane region" description="Helical" evidence="1">
    <location>
        <begin position="36"/>
        <end position="53"/>
    </location>
</feature>
<keyword evidence="1" id="KW-0812">Transmembrane</keyword>
<gene>
    <name evidence="3" type="ORF">SAMN02745111_00465</name>
</gene>
<proteinExistence type="predicted"/>